<feature type="compositionally biased region" description="Low complexity" evidence="13">
    <location>
        <begin position="1843"/>
        <end position="1859"/>
    </location>
</feature>
<keyword evidence="8" id="KW-0805">Transcription regulation</keyword>
<feature type="compositionally biased region" description="Polar residues" evidence="13">
    <location>
        <begin position="394"/>
        <end position="404"/>
    </location>
</feature>
<feature type="compositionally biased region" description="Basic and acidic residues" evidence="13">
    <location>
        <begin position="1427"/>
        <end position="1478"/>
    </location>
</feature>
<feature type="region of interest" description="Disordered" evidence="13">
    <location>
        <begin position="1427"/>
        <end position="1515"/>
    </location>
</feature>
<feature type="region of interest" description="Disordered" evidence="13">
    <location>
        <begin position="866"/>
        <end position="893"/>
    </location>
</feature>
<keyword evidence="7" id="KW-0862">Zinc</keyword>
<dbReference type="GO" id="GO:0008270">
    <property type="term" value="F:zinc ion binding"/>
    <property type="evidence" value="ECO:0007669"/>
    <property type="project" value="UniProtKB-KW"/>
</dbReference>
<feature type="compositionally biased region" description="Basic and acidic residues" evidence="13">
    <location>
        <begin position="179"/>
        <end position="190"/>
    </location>
</feature>
<keyword evidence="10" id="KW-0804">Transcription</keyword>
<dbReference type="InterPro" id="IPR027008">
    <property type="entry name" value="Teashirt_fam"/>
</dbReference>
<feature type="region of interest" description="Disordered" evidence="13">
    <location>
        <begin position="441"/>
        <end position="490"/>
    </location>
</feature>
<keyword evidence="5" id="KW-0677">Repeat</keyword>
<dbReference type="EMBL" id="BLXT01002485">
    <property type="protein sequence ID" value="GFN95290.1"/>
    <property type="molecule type" value="Genomic_DNA"/>
</dbReference>
<feature type="compositionally biased region" description="Acidic residues" evidence="13">
    <location>
        <begin position="1547"/>
        <end position="1559"/>
    </location>
</feature>
<feature type="compositionally biased region" description="Low complexity" evidence="13">
    <location>
        <begin position="342"/>
        <end position="356"/>
    </location>
</feature>
<evidence type="ECO:0000259" key="14">
    <source>
        <dbReference type="PROSITE" id="PS50157"/>
    </source>
</evidence>
<feature type="region of interest" description="Disordered" evidence="13">
    <location>
        <begin position="1218"/>
        <end position="1294"/>
    </location>
</feature>
<keyword evidence="11" id="KW-0539">Nucleus</keyword>
<feature type="compositionally biased region" description="Polar residues" evidence="13">
    <location>
        <begin position="991"/>
        <end position="1001"/>
    </location>
</feature>
<keyword evidence="9" id="KW-0238">DNA-binding</keyword>
<evidence type="ECO:0000256" key="3">
    <source>
        <dbReference type="ARBA" id="ARBA00022491"/>
    </source>
</evidence>
<feature type="compositionally biased region" description="Basic and acidic residues" evidence="13">
    <location>
        <begin position="1601"/>
        <end position="1656"/>
    </location>
</feature>
<dbReference type="InterPro" id="IPR013087">
    <property type="entry name" value="Znf_C2H2_type"/>
</dbReference>
<evidence type="ECO:0000256" key="7">
    <source>
        <dbReference type="ARBA" id="ARBA00022833"/>
    </source>
</evidence>
<feature type="compositionally biased region" description="Polar residues" evidence="13">
    <location>
        <begin position="224"/>
        <end position="235"/>
    </location>
</feature>
<feature type="compositionally biased region" description="Basic and acidic residues" evidence="13">
    <location>
        <begin position="930"/>
        <end position="944"/>
    </location>
</feature>
<feature type="compositionally biased region" description="Low complexity" evidence="13">
    <location>
        <begin position="1087"/>
        <end position="1103"/>
    </location>
</feature>
<evidence type="ECO:0000256" key="11">
    <source>
        <dbReference type="ARBA" id="ARBA00023242"/>
    </source>
</evidence>
<feature type="region of interest" description="Disordered" evidence="13">
    <location>
        <begin position="1891"/>
        <end position="1922"/>
    </location>
</feature>
<feature type="compositionally biased region" description="Polar residues" evidence="13">
    <location>
        <begin position="915"/>
        <end position="929"/>
    </location>
</feature>
<feature type="domain" description="C2H2-type" evidence="14">
    <location>
        <begin position="1954"/>
        <end position="1983"/>
    </location>
</feature>
<sequence>MVGIDDHGYFNYVTLDGDSCDKQAGGEQTSEHIVDSQTIDSNSGSEEEEEEGEEEEEEGGREKVVEEVKEERPTDGSNPDREDEGGERCSKQVHSHVECEIGGEEKRSPSAVEGRADIGTNCIREADDSPNFVKPKSDCTEIHDKGQADASHNINRITVSASDQLEPKTPNKYSALVDNKQKDRDEEGLKKSRLYISTDARPSSPPSDLRSRTPSNKPAVPWIAQSSTTGYSSHVNSSKYKYSCKLSPPQTSPPSGLALSALDRQMALVMSSMPLALIARSKNSSSPTATGYFPTTSGMPSPRTEDQPLDLSKKPDKDRRNSDLDDYEKQPLSPAVSRQHKSVLSSVVSSPSSTTTNGFSSLQSLQERFGGEFPLGKTHQPRGSVIPLQPSLAPKTSSSGSIHTLATDHTPVRQPGAQRYKQAASSRGVAWFQKQDRTNALCRVSPSPPPKVERKVRPHTASPLINPVDDVKETTDGDGGEGGESAGSKHTIHRCSCHKTFSSLYGLSVHLQETGHAPGASRSASLMDYPKLVRGQDMWLNQESEQTRRILRCMQCGESFKSLPLLTVHMMQTQHYTKIVSSEHGRRSHKCSTYCDRELDKECIFKCKVCHEAFTDMEGLANHMIVSGHHKKQASSRHSAHASVTSSQTVGPTLSEVTSLTRHGKRKRFLPDDVAAAAAAAAVAAISPTSVTTSVSLPNSSQSCLDFKGKQGISAGVGKCELSNDTFVNGFHLSGLRGSASLSEETPSDPTKTILCDSCGKRYDAFIFDAHVRACLRQRAEVIDALKNKLAVEEALLSRSESKLLKSGFTLSSSATAAGLQEEQLLPKSGKVLKREPENFLGVGYNRTDSMNEDDNQASRKTVSNMGLLPSRNSSPFVAQTPPRSPVGETSPSTKAKICDLIEVPLKKWYCSQRGESSPGCSSNVSDSELTQKEVHLHSPKESYRPPAESVWATRRTARQEGPQVPNTLDDSPNVISSSPVSSRKRKLSETESLASGSSCDATCDKARPTKEGHGAELRDNLTPGLSNIPPESPVDFTSSALHKLDMFSRGLQLSPPRRTTVSPDEVKSSVPHTAAGNKAAKRRESCNLNRNSSSRTSSISKSPLAASTSPVALSKSQGSTEPLKEVTFDIIDPNSGSGEIASSSSAIEAMESFIHKSFSAKSDLRTSNLATMFSPFRTCFPLPGSLPGQVPTDPSDPALSCFAKFSKFFRMVPGVSSLSDISTPRPSDQKPRNSVQSSLDFSSPTHLIAESKSGSLSDAHKSKITSHHKASSASSIPSVKTSRASPFSTRPVKNSVPNNLVGLKGADCNAPVKKYKYSSLNPEDVAKQMFAGGNHHKSGKYFNSYSSIASSSPMAVSLNRLVRDNSKNVTPESSALPSTSDLEKLQDGLKRKRKLSQCLDLSERRNTIKKEYISDEDDKDSRILETKEFDIKGGQKDLEKPSDKDSSNLETKEFDIKGGQKDLEKPPDKDRLKKEFVEDTCGSTSGSPKPLDPESESTEKSPFPDNDKDGDLKKITETKFKTVISECQSSNNTDKISNAVDKSLDLDSDTGVNEDDQSNTDGKVQNRKNIEKITPKSDREKFYLCDQQSLSPRELSASNSDKKGQDEGDFVKQTRDGVETATEVNEKDTSQDEDRASKTDPKLSKEQDLIIERTDVATSPSLSAVHGEDNDEDSECSENTTDGIISSEVKRHSGMQAEETGDEDTTTFRKFASPHRTSHSPASDSAPIQSEDECLTDKQDDNDENDEERAEADKKKSKSARSSGPSCSSSAPVKGKSKHRLISEENVNKKKSKKKSSALDSLSTFVYSQALTSEHPLDSLQKLLSTNDLNPAQDGQKKCLNSSSAASKSSPSFAPKISEQACSSIKKPQATFPHSNIGLSPLNLSTSVNTCSSNVESDTGTGSKTSETGNDAGCASDDSDGVPENLACEDIEAGADVEAGGSGAASDGEGSDYKCTACNRQFASKGSYRYHLSRCQLSGVKKLGIKEAFNMSPYVYLPLDHTAKFSKYYQMAHELANKGK</sequence>
<feature type="compositionally biased region" description="Polar residues" evidence="13">
    <location>
        <begin position="642"/>
        <end position="654"/>
    </location>
</feature>
<keyword evidence="4" id="KW-0479">Metal-binding</keyword>
<feature type="compositionally biased region" description="Polar residues" evidence="13">
    <location>
        <begin position="1218"/>
        <end position="1246"/>
    </location>
</feature>
<comment type="caution">
    <text evidence="15">The sequence shown here is derived from an EMBL/GenBank/DDBJ whole genome shotgun (WGS) entry which is preliminary data.</text>
</comment>
<evidence type="ECO:0000256" key="10">
    <source>
        <dbReference type="ARBA" id="ARBA00023163"/>
    </source>
</evidence>
<feature type="compositionally biased region" description="Polar residues" evidence="13">
    <location>
        <begin position="150"/>
        <end position="163"/>
    </location>
</feature>
<feature type="region of interest" description="Disordered" evidence="13">
    <location>
        <begin position="1528"/>
        <end position="1800"/>
    </location>
</feature>
<keyword evidence="6 12" id="KW-0863">Zinc-finger</keyword>
<feature type="domain" description="C2H2-type" evidence="14">
    <location>
        <begin position="605"/>
        <end position="634"/>
    </location>
</feature>
<comment type="similarity">
    <text evidence="1">Belongs to the teashirt C2H2-type zinc-finger protein family.</text>
</comment>
<evidence type="ECO:0000313" key="16">
    <source>
        <dbReference type="Proteomes" id="UP000735302"/>
    </source>
</evidence>
<keyword evidence="16" id="KW-1185">Reference proteome</keyword>
<feature type="compositionally biased region" description="Polar residues" evidence="13">
    <location>
        <begin position="1272"/>
        <end position="1294"/>
    </location>
</feature>
<feature type="compositionally biased region" description="Acidic residues" evidence="13">
    <location>
        <begin position="1731"/>
        <end position="1751"/>
    </location>
</feature>
<evidence type="ECO:0000256" key="9">
    <source>
        <dbReference type="ARBA" id="ARBA00023125"/>
    </source>
</evidence>
<feature type="compositionally biased region" description="Polar residues" evidence="13">
    <location>
        <begin position="1891"/>
        <end position="1910"/>
    </location>
</feature>
<dbReference type="GO" id="GO:0003677">
    <property type="term" value="F:DNA binding"/>
    <property type="evidence" value="ECO:0007669"/>
    <property type="project" value="UniProtKB-KW"/>
</dbReference>
<feature type="compositionally biased region" description="Low complexity" evidence="13">
    <location>
        <begin position="206"/>
        <end position="215"/>
    </location>
</feature>
<feature type="domain" description="C2H2-type" evidence="14">
    <location>
        <begin position="551"/>
        <end position="575"/>
    </location>
</feature>
<feature type="region of interest" description="Disordered" evidence="13">
    <location>
        <begin position="1049"/>
        <end position="1121"/>
    </location>
</feature>
<feature type="region of interest" description="Disordered" evidence="13">
    <location>
        <begin position="915"/>
        <end position="1037"/>
    </location>
</feature>
<feature type="compositionally biased region" description="Low complexity" evidence="13">
    <location>
        <begin position="1761"/>
        <end position="1773"/>
    </location>
</feature>
<dbReference type="GO" id="GO:0000981">
    <property type="term" value="F:DNA-binding transcription factor activity, RNA polymerase II-specific"/>
    <property type="evidence" value="ECO:0007669"/>
    <property type="project" value="TreeGrafter"/>
</dbReference>
<accession>A0AAV3ZL82</accession>
<feature type="compositionally biased region" description="Low complexity" evidence="13">
    <location>
        <begin position="972"/>
        <end position="982"/>
    </location>
</feature>
<feature type="compositionally biased region" description="Basic residues" evidence="13">
    <location>
        <begin position="630"/>
        <end position="640"/>
    </location>
</feature>
<dbReference type="Proteomes" id="UP000735302">
    <property type="component" value="Unassembled WGS sequence"/>
</dbReference>
<feature type="compositionally biased region" description="Basic and acidic residues" evidence="13">
    <location>
        <begin position="135"/>
        <end position="147"/>
    </location>
</feature>
<keyword evidence="2" id="KW-0217">Developmental protein</keyword>
<evidence type="ECO:0000256" key="5">
    <source>
        <dbReference type="ARBA" id="ARBA00022737"/>
    </source>
</evidence>
<feature type="compositionally biased region" description="Basic and acidic residues" evidence="13">
    <location>
        <begin position="1003"/>
        <end position="1020"/>
    </location>
</feature>
<dbReference type="PANTHER" id="PTHR12487">
    <property type="entry name" value="TEASHIRT-RELATED"/>
    <property type="match status" value="1"/>
</dbReference>
<feature type="region of interest" description="Disordered" evidence="13">
    <location>
        <begin position="630"/>
        <end position="654"/>
    </location>
</feature>
<proteinExistence type="inferred from homology"/>
<dbReference type="GO" id="GO:0005634">
    <property type="term" value="C:nucleus"/>
    <property type="evidence" value="ECO:0007669"/>
    <property type="project" value="TreeGrafter"/>
</dbReference>
<evidence type="ECO:0000256" key="2">
    <source>
        <dbReference type="ARBA" id="ARBA00022473"/>
    </source>
</evidence>
<feature type="compositionally biased region" description="Polar residues" evidence="13">
    <location>
        <begin position="1106"/>
        <end position="1121"/>
    </location>
</feature>
<feature type="region of interest" description="Disordered" evidence="13">
    <location>
        <begin position="371"/>
        <end position="408"/>
    </location>
</feature>
<feature type="region of interest" description="Disordered" evidence="13">
    <location>
        <begin position="1"/>
        <end position="235"/>
    </location>
</feature>
<feature type="region of interest" description="Disordered" evidence="13">
    <location>
        <begin position="1828"/>
        <end position="1861"/>
    </location>
</feature>
<feature type="compositionally biased region" description="Basic and acidic residues" evidence="13">
    <location>
        <begin position="1569"/>
        <end position="1584"/>
    </location>
</feature>
<keyword evidence="3" id="KW-0678">Repressor</keyword>
<feature type="compositionally biased region" description="Basic and acidic residues" evidence="13">
    <location>
        <begin position="60"/>
        <end position="108"/>
    </location>
</feature>
<feature type="compositionally biased region" description="Polar residues" evidence="13">
    <location>
        <begin position="866"/>
        <end position="878"/>
    </location>
</feature>
<evidence type="ECO:0000256" key="1">
    <source>
        <dbReference type="ARBA" id="ARBA00007158"/>
    </source>
</evidence>
<feature type="compositionally biased region" description="Polar residues" evidence="13">
    <location>
        <begin position="35"/>
        <end position="44"/>
    </location>
</feature>
<feature type="compositionally biased region" description="Polar residues" evidence="13">
    <location>
        <begin position="281"/>
        <end position="299"/>
    </location>
</feature>
<feature type="compositionally biased region" description="Polar residues" evidence="13">
    <location>
        <begin position="1528"/>
        <end position="1537"/>
    </location>
</feature>
<evidence type="ECO:0000256" key="12">
    <source>
        <dbReference type="PROSITE-ProRule" id="PRU00042"/>
    </source>
</evidence>
<feature type="compositionally biased region" description="Acidic residues" evidence="13">
    <location>
        <begin position="45"/>
        <end position="59"/>
    </location>
</feature>
<feature type="compositionally biased region" description="Basic and acidic residues" evidence="13">
    <location>
        <begin position="1506"/>
        <end position="1515"/>
    </location>
</feature>
<gene>
    <name evidence="15" type="ORF">PoB_002179600</name>
</gene>
<evidence type="ECO:0000256" key="6">
    <source>
        <dbReference type="ARBA" id="ARBA00022771"/>
    </source>
</evidence>
<feature type="compositionally biased region" description="Polar residues" evidence="13">
    <location>
        <begin position="1720"/>
        <end position="1729"/>
    </location>
</feature>
<evidence type="ECO:0000313" key="15">
    <source>
        <dbReference type="EMBL" id="GFN95290.1"/>
    </source>
</evidence>
<dbReference type="PROSITE" id="PS50157">
    <property type="entry name" value="ZINC_FINGER_C2H2_2"/>
    <property type="match status" value="3"/>
</dbReference>
<organism evidence="15 16">
    <name type="scientific">Plakobranchus ocellatus</name>
    <dbReference type="NCBI Taxonomy" id="259542"/>
    <lineage>
        <taxon>Eukaryota</taxon>
        <taxon>Metazoa</taxon>
        <taxon>Spiralia</taxon>
        <taxon>Lophotrochozoa</taxon>
        <taxon>Mollusca</taxon>
        <taxon>Gastropoda</taxon>
        <taxon>Heterobranchia</taxon>
        <taxon>Euthyneura</taxon>
        <taxon>Panpulmonata</taxon>
        <taxon>Sacoglossa</taxon>
        <taxon>Placobranchoidea</taxon>
        <taxon>Plakobranchidae</taxon>
        <taxon>Plakobranchus</taxon>
    </lineage>
</organism>
<feature type="compositionally biased region" description="Polar residues" evidence="13">
    <location>
        <begin position="1587"/>
        <end position="1600"/>
    </location>
</feature>
<dbReference type="PANTHER" id="PTHR12487:SF7">
    <property type="entry name" value="PROTEIN TEASHIRT-RELATED"/>
    <property type="match status" value="1"/>
</dbReference>
<evidence type="ECO:0000256" key="13">
    <source>
        <dbReference type="SAM" id="MobiDB-lite"/>
    </source>
</evidence>
<feature type="compositionally biased region" description="Basic and acidic residues" evidence="13">
    <location>
        <begin position="303"/>
        <end position="329"/>
    </location>
</feature>
<dbReference type="SMART" id="SM00355">
    <property type="entry name" value="ZnF_C2H2"/>
    <property type="match status" value="4"/>
</dbReference>
<evidence type="ECO:0000256" key="4">
    <source>
        <dbReference type="ARBA" id="ARBA00022723"/>
    </source>
</evidence>
<reference evidence="15 16" key="1">
    <citation type="journal article" date="2021" name="Elife">
        <title>Chloroplast acquisition without the gene transfer in kleptoplastic sea slugs, Plakobranchus ocellatus.</title>
        <authorList>
            <person name="Maeda T."/>
            <person name="Takahashi S."/>
            <person name="Yoshida T."/>
            <person name="Shimamura S."/>
            <person name="Takaki Y."/>
            <person name="Nagai Y."/>
            <person name="Toyoda A."/>
            <person name="Suzuki Y."/>
            <person name="Arimoto A."/>
            <person name="Ishii H."/>
            <person name="Satoh N."/>
            <person name="Nishiyama T."/>
            <person name="Hasebe M."/>
            <person name="Maruyama T."/>
            <person name="Minagawa J."/>
            <person name="Obokata J."/>
            <person name="Shigenobu S."/>
        </authorList>
    </citation>
    <scope>NUCLEOTIDE SEQUENCE [LARGE SCALE GENOMIC DNA]</scope>
</reference>
<feature type="region of interest" description="Disordered" evidence="13">
    <location>
        <begin position="281"/>
        <end position="359"/>
    </location>
</feature>
<dbReference type="PROSITE" id="PS00028">
    <property type="entry name" value="ZINC_FINGER_C2H2_1"/>
    <property type="match status" value="2"/>
</dbReference>
<protein>
    <submittedName>
        <fullName evidence="15">Protein tiptop</fullName>
    </submittedName>
</protein>
<evidence type="ECO:0000256" key="8">
    <source>
        <dbReference type="ARBA" id="ARBA00023015"/>
    </source>
</evidence>
<name>A0AAV3ZL82_9GAST</name>